<dbReference type="Proteomes" id="UP000319627">
    <property type="component" value="Unassembled WGS sequence"/>
</dbReference>
<keyword evidence="2" id="KW-1185">Reference proteome</keyword>
<evidence type="ECO:0000313" key="1">
    <source>
        <dbReference type="EMBL" id="TWH63861.1"/>
    </source>
</evidence>
<dbReference type="AlphaFoldDB" id="A0A562HYN7"/>
<accession>A0A562HYN7</accession>
<name>A0A562HYN7_9GAMM</name>
<sequence length="49" mass="5806">MTSFTAKSIGQLLAEIERHTEAHRKTIIWIRQPMRTKGRWVCRVRLEAV</sequence>
<reference evidence="1 2" key="1">
    <citation type="submission" date="2019-07" db="EMBL/GenBank/DDBJ databases">
        <title>Genomic Encyclopedia of Type Strains, Phase I: the one thousand microbial genomes (KMG-I) project.</title>
        <authorList>
            <person name="Kyrpides N."/>
        </authorList>
    </citation>
    <scope>NUCLEOTIDE SEQUENCE [LARGE SCALE GENOMIC DNA]</scope>
    <source>
        <strain evidence="1 2">DSM 375</strain>
    </source>
</reference>
<gene>
    <name evidence="1" type="ORF">LX59_03025</name>
</gene>
<evidence type="ECO:0000313" key="2">
    <source>
        <dbReference type="Proteomes" id="UP000319627"/>
    </source>
</evidence>
<proteinExistence type="predicted"/>
<dbReference type="RefSeq" id="WP_170234394.1">
    <property type="nucleotide sequence ID" value="NZ_VLKG01000017.1"/>
</dbReference>
<comment type="caution">
    <text evidence="1">The sequence shown here is derived from an EMBL/GenBank/DDBJ whole genome shotgun (WGS) entry which is preliminary data.</text>
</comment>
<protein>
    <submittedName>
        <fullName evidence="1">Uncharacterized protein</fullName>
    </submittedName>
</protein>
<dbReference type="EMBL" id="VLKG01000017">
    <property type="protein sequence ID" value="TWH63861.1"/>
    <property type="molecule type" value="Genomic_DNA"/>
</dbReference>
<organism evidence="1 2">
    <name type="scientific">Azomonas agilis</name>
    <dbReference type="NCBI Taxonomy" id="116849"/>
    <lineage>
        <taxon>Bacteria</taxon>
        <taxon>Pseudomonadati</taxon>
        <taxon>Pseudomonadota</taxon>
        <taxon>Gammaproteobacteria</taxon>
        <taxon>Pseudomonadales</taxon>
        <taxon>Pseudomonadaceae</taxon>
        <taxon>Azomonas</taxon>
    </lineage>
</organism>